<comment type="caution">
    <text evidence="3">The sequence shown here is derived from an EMBL/GenBank/DDBJ whole genome shotgun (WGS) entry which is preliminary data.</text>
</comment>
<evidence type="ECO:0008006" key="5">
    <source>
        <dbReference type="Google" id="ProtNLM"/>
    </source>
</evidence>
<gene>
    <name evidence="3" type="ORF">BS47DRAFT_1400162</name>
</gene>
<dbReference type="PANTHER" id="PTHR33096:SF1">
    <property type="entry name" value="CXC1-LIKE CYSTEINE CLUSTER ASSOCIATED WITH KDZ TRANSPOSASES DOMAIN-CONTAINING PROTEIN"/>
    <property type="match status" value="1"/>
</dbReference>
<feature type="coiled-coil region" evidence="1">
    <location>
        <begin position="622"/>
        <end position="649"/>
    </location>
</feature>
<dbReference type="PANTHER" id="PTHR33096">
    <property type="entry name" value="CXC2 DOMAIN-CONTAINING PROTEIN"/>
    <property type="match status" value="1"/>
</dbReference>
<reference evidence="3" key="1">
    <citation type="journal article" date="2020" name="Nat. Commun.">
        <title>Large-scale genome sequencing of mycorrhizal fungi provides insights into the early evolution of symbiotic traits.</title>
        <authorList>
            <person name="Miyauchi S."/>
            <person name="Kiss E."/>
            <person name="Kuo A."/>
            <person name="Drula E."/>
            <person name="Kohler A."/>
            <person name="Sanchez-Garcia M."/>
            <person name="Morin E."/>
            <person name="Andreopoulos B."/>
            <person name="Barry K.W."/>
            <person name="Bonito G."/>
            <person name="Buee M."/>
            <person name="Carver A."/>
            <person name="Chen C."/>
            <person name="Cichocki N."/>
            <person name="Clum A."/>
            <person name="Culley D."/>
            <person name="Crous P.W."/>
            <person name="Fauchery L."/>
            <person name="Girlanda M."/>
            <person name="Hayes R.D."/>
            <person name="Keri Z."/>
            <person name="LaButti K."/>
            <person name="Lipzen A."/>
            <person name="Lombard V."/>
            <person name="Magnuson J."/>
            <person name="Maillard F."/>
            <person name="Murat C."/>
            <person name="Nolan M."/>
            <person name="Ohm R.A."/>
            <person name="Pangilinan J."/>
            <person name="Pereira M.F."/>
            <person name="Perotto S."/>
            <person name="Peter M."/>
            <person name="Pfister S."/>
            <person name="Riley R."/>
            <person name="Sitrit Y."/>
            <person name="Stielow J.B."/>
            <person name="Szollosi G."/>
            <person name="Zifcakova L."/>
            <person name="Stursova M."/>
            <person name="Spatafora J.W."/>
            <person name="Tedersoo L."/>
            <person name="Vaario L.M."/>
            <person name="Yamada A."/>
            <person name="Yan M."/>
            <person name="Wang P."/>
            <person name="Xu J."/>
            <person name="Bruns T."/>
            <person name="Baldrian P."/>
            <person name="Vilgalys R."/>
            <person name="Dunand C."/>
            <person name="Henrissat B."/>
            <person name="Grigoriev I.V."/>
            <person name="Hibbett D."/>
            <person name="Nagy L.G."/>
            <person name="Martin F.M."/>
        </authorList>
    </citation>
    <scope>NUCLEOTIDE SEQUENCE</scope>
    <source>
        <strain evidence="3">UP504</strain>
    </source>
</reference>
<evidence type="ECO:0000256" key="2">
    <source>
        <dbReference type="SAM" id="MobiDB-lite"/>
    </source>
</evidence>
<keyword evidence="1" id="KW-0175">Coiled coil</keyword>
<accession>A0A9P6AHL0</accession>
<dbReference type="EMBL" id="MU129140">
    <property type="protein sequence ID" value="KAF9505697.1"/>
    <property type="molecule type" value="Genomic_DNA"/>
</dbReference>
<dbReference type="Pfam" id="PF18758">
    <property type="entry name" value="KDZ"/>
    <property type="match status" value="1"/>
</dbReference>
<evidence type="ECO:0000313" key="4">
    <source>
        <dbReference type="Proteomes" id="UP000886523"/>
    </source>
</evidence>
<proteinExistence type="predicted"/>
<feature type="compositionally biased region" description="Acidic residues" evidence="2">
    <location>
        <begin position="911"/>
        <end position="936"/>
    </location>
</feature>
<feature type="compositionally biased region" description="Low complexity" evidence="2">
    <location>
        <begin position="1"/>
        <end position="13"/>
    </location>
</feature>
<feature type="region of interest" description="Disordered" evidence="2">
    <location>
        <begin position="906"/>
        <end position="936"/>
    </location>
</feature>
<feature type="compositionally biased region" description="Basic and acidic residues" evidence="2">
    <location>
        <begin position="342"/>
        <end position="354"/>
    </location>
</feature>
<dbReference type="Proteomes" id="UP000886523">
    <property type="component" value="Unassembled WGS sequence"/>
</dbReference>
<keyword evidence="4" id="KW-1185">Reference proteome</keyword>
<evidence type="ECO:0000313" key="3">
    <source>
        <dbReference type="EMBL" id="KAF9505697.1"/>
    </source>
</evidence>
<sequence length="951" mass="107623">MNSTISANSSSSTLRPKRRRSKYPIAEVVGSGPNGVITTLSNQQTSNLPAVEVTERSTFIESHHLDINFEPEMAPEANVCVVQDKLSRHAWRKHAQARRWGDDVLPTLYVFAASSHTEDPIQLVSQGLFPCSPLAPTLAVSMDMLEFVSDLFVNMAPNERAWAATLTKYLKARGHEFATGDSLRRRFANALAHYQVLVRLVKAEMTKIINSFRESLNSTLSSDRPPTPALDEKTSIPARVYLNAHNFTGPTKVDGALECPSAYLQSCCALCFGGRHAADLQATVIVCIDANFQLKRNHDKDRRKGFEGQTVELLQADLDDMAARINEVRPTKSPAGAGRKRKADELVEDDRNGPCDDDSIEPGMNIPNSVLDTCGDSFIAADGDRIKASTQRFDDTGLMAMLCRHDSPIYIANMRTAGEKQFYAFALISALLKDLPKDWTVGLLYDIACQIHRSLLKWNIMPEWTGRIEFGVSVFHAYGHQWTCQLWYHPWKSEKWGLSDGSLVYYHRRLFIIDLQVEHIDELKQEGAGKWLCDHVSRTVGREAQAQEKLDGASVQYLLGQFKEQRSFQSRLVPRQSKTKGSRVIEHILSMSQSADSLRVHLKELMDELAGLATDNVTIAVEDELRLKITEIRASVQRLESNISRKTQELHLSDQKSHKELERLKTNKWINLQLNVRVVRDQLLMKLRAHKFELAGLEHADTSRQLDHKTKEHVEKAMKGRVSGIQATLKRYEDIRQQMMKLRGKGNVARDAYIPPEISSSVYKLDVDEDIWQVPHHEDMANFPDGRVPAWLADKEVHEGIRHAQELANCKEELRHCKAELSNLCCWFTKQYAATQHAFDFCNDEDVKFFVLMELHHLHDLVNNWKHHTAGLLGRDGWVDWGNIPDQLPPLQRAWVCRQGRAQAEEVLSPGEEEAEEASSDDDENGELEEGPEAEDLTFLTSLDLVLGHED</sequence>
<feature type="region of interest" description="Disordered" evidence="2">
    <location>
        <begin position="1"/>
        <end position="21"/>
    </location>
</feature>
<name>A0A9P6AHL0_9AGAM</name>
<organism evidence="3 4">
    <name type="scientific">Hydnum rufescens UP504</name>
    <dbReference type="NCBI Taxonomy" id="1448309"/>
    <lineage>
        <taxon>Eukaryota</taxon>
        <taxon>Fungi</taxon>
        <taxon>Dikarya</taxon>
        <taxon>Basidiomycota</taxon>
        <taxon>Agaricomycotina</taxon>
        <taxon>Agaricomycetes</taxon>
        <taxon>Cantharellales</taxon>
        <taxon>Hydnaceae</taxon>
        <taxon>Hydnum</taxon>
    </lineage>
</organism>
<protein>
    <recommendedName>
        <fullName evidence="5">CxC1-like cysteine cluster associated with KDZ transposases domain-containing protein</fullName>
    </recommendedName>
</protein>
<dbReference type="OrthoDB" id="3364670at2759"/>
<evidence type="ECO:0000256" key="1">
    <source>
        <dbReference type="SAM" id="Coils"/>
    </source>
</evidence>
<dbReference type="InterPro" id="IPR040521">
    <property type="entry name" value="KDZ"/>
</dbReference>
<feature type="region of interest" description="Disordered" evidence="2">
    <location>
        <begin position="327"/>
        <end position="359"/>
    </location>
</feature>
<dbReference type="AlphaFoldDB" id="A0A9P6AHL0"/>